<keyword evidence="1" id="KW-1133">Transmembrane helix</keyword>
<comment type="caution">
    <text evidence="2">The sequence shown here is derived from an EMBL/GenBank/DDBJ whole genome shotgun (WGS) entry which is preliminary data.</text>
</comment>
<evidence type="ECO:0000313" key="2">
    <source>
        <dbReference type="EMBL" id="KAA8893584.1"/>
    </source>
</evidence>
<dbReference type="OrthoDB" id="3945378at2759"/>
<sequence length="148" mass="16679">MCGWFRMFLRIFSVLLLTLVVATLYGFFAGHRSEETIPNDVVQGDTQNAEADKLPTTSTERAVREEQPVSSPRTRNIVRNIFRIAVLIPALLVVGFFILMVELMIEWNHITGVGTFGSVGQLIPLLMGIGNVFSVVLDWETPKKLQWE</sequence>
<reference evidence="2 3" key="1">
    <citation type="submission" date="2019-09" db="EMBL/GenBank/DDBJ databases">
        <title>Draft genome of the ectomycorrhizal ascomycete Sphaerosporella brunnea.</title>
        <authorList>
            <consortium name="DOE Joint Genome Institute"/>
            <person name="Benucci G.M."/>
            <person name="Marozzi G."/>
            <person name="Antonielli L."/>
            <person name="Sanchez S."/>
            <person name="Marco P."/>
            <person name="Wang X."/>
            <person name="Falini L.B."/>
            <person name="Barry K."/>
            <person name="Haridas S."/>
            <person name="Lipzen A."/>
            <person name="Labutti K."/>
            <person name="Grigoriev I.V."/>
            <person name="Murat C."/>
            <person name="Martin F."/>
            <person name="Albertini E."/>
            <person name="Donnini D."/>
            <person name="Bonito G."/>
        </authorList>
    </citation>
    <scope>NUCLEOTIDE SEQUENCE [LARGE SCALE GENOMIC DNA]</scope>
    <source>
        <strain evidence="2 3">Sb_GMNB300</strain>
    </source>
</reference>
<dbReference type="Proteomes" id="UP000326924">
    <property type="component" value="Unassembled WGS sequence"/>
</dbReference>
<accession>A0A5J5EDZ3</accession>
<keyword evidence="1" id="KW-0472">Membrane</keyword>
<dbReference type="AlphaFoldDB" id="A0A5J5EDZ3"/>
<evidence type="ECO:0000256" key="1">
    <source>
        <dbReference type="SAM" id="Phobius"/>
    </source>
</evidence>
<dbReference type="EMBL" id="VXIS01000424">
    <property type="protein sequence ID" value="KAA8893584.1"/>
    <property type="molecule type" value="Genomic_DNA"/>
</dbReference>
<gene>
    <name evidence="2" type="ORF">FN846DRAFT_978281</name>
</gene>
<keyword evidence="3" id="KW-1185">Reference proteome</keyword>
<evidence type="ECO:0000313" key="3">
    <source>
        <dbReference type="Proteomes" id="UP000326924"/>
    </source>
</evidence>
<protein>
    <submittedName>
        <fullName evidence="2">Uncharacterized protein</fullName>
    </submittedName>
</protein>
<proteinExistence type="predicted"/>
<name>A0A5J5EDZ3_9PEZI</name>
<feature type="transmembrane region" description="Helical" evidence="1">
    <location>
        <begin position="7"/>
        <end position="28"/>
    </location>
</feature>
<organism evidence="2 3">
    <name type="scientific">Sphaerosporella brunnea</name>
    <dbReference type="NCBI Taxonomy" id="1250544"/>
    <lineage>
        <taxon>Eukaryota</taxon>
        <taxon>Fungi</taxon>
        <taxon>Dikarya</taxon>
        <taxon>Ascomycota</taxon>
        <taxon>Pezizomycotina</taxon>
        <taxon>Pezizomycetes</taxon>
        <taxon>Pezizales</taxon>
        <taxon>Pyronemataceae</taxon>
        <taxon>Sphaerosporella</taxon>
    </lineage>
</organism>
<dbReference type="InParanoid" id="A0A5J5EDZ3"/>
<feature type="transmembrane region" description="Helical" evidence="1">
    <location>
        <begin position="81"/>
        <end position="101"/>
    </location>
</feature>
<feature type="transmembrane region" description="Helical" evidence="1">
    <location>
        <begin position="113"/>
        <end position="137"/>
    </location>
</feature>
<keyword evidence="1" id="KW-0812">Transmembrane</keyword>